<organism evidence="3">
    <name type="scientific">Notodromas monacha</name>
    <dbReference type="NCBI Taxonomy" id="399045"/>
    <lineage>
        <taxon>Eukaryota</taxon>
        <taxon>Metazoa</taxon>
        <taxon>Ecdysozoa</taxon>
        <taxon>Arthropoda</taxon>
        <taxon>Crustacea</taxon>
        <taxon>Oligostraca</taxon>
        <taxon>Ostracoda</taxon>
        <taxon>Podocopa</taxon>
        <taxon>Podocopida</taxon>
        <taxon>Cypridocopina</taxon>
        <taxon>Cypridoidea</taxon>
        <taxon>Cyprididae</taxon>
        <taxon>Notodromas</taxon>
    </lineage>
</organism>
<dbReference type="EMBL" id="OA886282">
    <property type="protein sequence ID" value="CAD7282738.1"/>
    <property type="molecule type" value="Genomic_DNA"/>
</dbReference>
<dbReference type="Proteomes" id="UP000678499">
    <property type="component" value="Unassembled WGS sequence"/>
</dbReference>
<dbReference type="PANTHER" id="PTHR10569:SF2">
    <property type="entry name" value="GLYCOGEN DEBRANCHING ENZYME"/>
    <property type="match status" value="1"/>
</dbReference>
<dbReference type="Pfam" id="PF14699">
    <property type="entry name" value="hGDE_N"/>
    <property type="match status" value="2"/>
</dbReference>
<name>A0A7R9BYD5_9CRUS</name>
<dbReference type="InterPro" id="IPR032792">
    <property type="entry name" value="AGL_glucanoTrfase"/>
</dbReference>
<dbReference type="PANTHER" id="PTHR10569">
    <property type="entry name" value="GLYCOGEN DEBRANCHING ENZYME"/>
    <property type="match status" value="1"/>
</dbReference>
<protein>
    <submittedName>
        <fullName evidence="3">Uncharacterized protein</fullName>
    </submittedName>
</protein>
<dbReference type="OrthoDB" id="10248904at2759"/>
<feature type="domain" description="Glycogen debranching enzyme glucanotransferase" evidence="2">
    <location>
        <begin position="224"/>
        <end position="309"/>
    </location>
</feature>
<dbReference type="AlphaFoldDB" id="A0A7R9BYD5"/>
<dbReference type="Pfam" id="PF14701">
    <property type="entry name" value="hDGE_amylase"/>
    <property type="match status" value="1"/>
</dbReference>
<dbReference type="InterPro" id="IPR017853">
    <property type="entry name" value="GH"/>
</dbReference>
<gene>
    <name evidence="3" type="ORF">NMOB1V02_LOCUS10359</name>
</gene>
<sequence>MSLIKTLIVNVGDNHDGLLYRLSKGDTLRLKKGSTLYGVPNAVITTNHPEEGVEFHRHQFRELEWTIPKDESGCGLIMADHFVDLPIRSSEFVEGSLFCAVMSLIKTLIVNVGDNHDGLLYRLSKGDTLRLKKGSTLYGVPNAVITTNHPEEGVEFHRHQFRELEWTIPKDESGCGLIMADHFVDLPIRSSGSFRFNVVVSGKTELTGDFVVDPRFTMGASGEPLSLDGIECVTVLPKSLGLLNEWEGRLRVLKETGYNMIHFTPVQELGASMSSYSLRNQHKLNHMFGSKHTMADLAKLIKKMETQWKARHYFL</sequence>
<proteinExistence type="predicted"/>
<reference evidence="3" key="1">
    <citation type="submission" date="2020-11" db="EMBL/GenBank/DDBJ databases">
        <authorList>
            <person name="Tran Van P."/>
        </authorList>
    </citation>
    <scope>NUCLEOTIDE SEQUENCE</scope>
</reference>
<accession>A0A7R9BYD5</accession>
<dbReference type="GO" id="GO:0005980">
    <property type="term" value="P:glycogen catabolic process"/>
    <property type="evidence" value="ECO:0007669"/>
    <property type="project" value="InterPro"/>
</dbReference>
<evidence type="ECO:0000313" key="4">
    <source>
        <dbReference type="Proteomes" id="UP000678499"/>
    </source>
</evidence>
<evidence type="ECO:0000259" key="1">
    <source>
        <dbReference type="Pfam" id="PF14699"/>
    </source>
</evidence>
<dbReference type="EMBL" id="CAJPEX010004245">
    <property type="protein sequence ID" value="CAG0922890.1"/>
    <property type="molecule type" value="Genomic_DNA"/>
</dbReference>
<evidence type="ECO:0000313" key="3">
    <source>
        <dbReference type="EMBL" id="CAD7282738.1"/>
    </source>
</evidence>
<feature type="domain" description="Eukaryotic glycogen debranching enzyme N-terminal" evidence="1">
    <location>
        <begin position="142"/>
        <end position="217"/>
    </location>
</feature>
<dbReference type="GO" id="GO:0004135">
    <property type="term" value="F:amylo-alpha-1,6-glucosidase activity"/>
    <property type="evidence" value="ECO:0007669"/>
    <property type="project" value="InterPro"/>
</dbReference>
<evidence type="ECO:0000259" key="2">
    <source>
        <dbReference type="Pfam" id="PF14701"/>
    </source>
</evidence>
<dbReference type="GO" id="GO:0004134">
    <property type="term" value="F:4-alpha-glucanotransferase activity"/>
    <property type="evidence" value="ECO:0007669"/>
    <property type="project" value="InterPro"/>
</dbReference>
<dbReference type="InterPro" id="IPR010401">
    <property type="entry name" value="AGL/Gdb1"/>
</dbReference>
<dbReference type="SUPFAM" id="SSF51445">
    <property type="entry name" value="(Trans)glycosidases"/>
    <property type="match status" value="1"/>
</dbReference>
<keyword evidence="4" id="KW-1185">Reference proteome</keyword>
<feature type="domain" description="Eukaryotic glycogen debranching enzyme N-terminal" evidence="1">
    <location>
        <begin position="41"/>
        <end position="89"/>
    </location>
</feature>
<dbReference type="InterPro" id="IPR029436">
    <property type="entry name" value="AGL_euk_N"/>
</dbReference>